<keyword evidence="2" id="KW-1185">Reference proteome</keyword>
<reference evidence="1 2" key="1">
    <citation type="submission" date="2020-11" db="EMBL/GenBank/DDBJ databases">
        <authorList>
            <person name="Kim M.K."/>
        </authorList>
    </citation>
    <scope>NUCLEOTIDE SEQUENCE [LARGE SCALE GENOMIC DNA]</scope>
    <source>
        <strain evidence="1 2">BT662</strain>
    </source>
</reference>
<dbReference type="GO" id="GO:0016740">
    <property type="term" value="F:transferase activity"/>
    <property type="evidence" value="ECO:0007669"/>
    <property type="project" value="UniProtKB-KW"/>
</dbReference>
<proteinExistence type="predicted"/>
<dbReference type="Proteomes" id="UP000618931">
    <property type="component" value="Unassembled WGS sequence"/>
</dbReference>
<comment type="caution">
    <text evidence="1">The sequence shown here is derived from an EMBL/GenBank/DDBJ whole genome shotgun (WGS) entry which is preliminary data.</text>
</comment>
<evidence type="ECO:0000313" key="1">
    <source>
        <dbReference type="EMBL" id="MBF9220240.1"/>
    </source>
</evidence>
<accession>A0ABS0HZV9</accession>
<gene>
    <name evidence="1" type="ORF">I2H31_03900</name>
</gene>
<dbReference type="RefSeq" id="WP_196291676.1">
    <property type="nucleotide sequence ID" value="NZ_JADQDM010000001.1"/>
</dbReference>
<keyword evidence="1" id="KW-0808">Transferase</keyword>
<sequence length="318" mass="35744">MTPEKLWTPHNEMLAQEAFIRRAAAVGGPFMLKGSFVTRQYFAHPEQRIPQDLDWVCLTPAQSEEQMRTLLNAWATAVTEQPATDGFTFQSFRENTFWRMMDYAMTDDFPTVNTDIGVWLPSYSPATEATMLSISVDVSFNLVVEPPPVPLTYHPLDGETFLVPRTCPLALQVAWKLHQTLVRPRYKDLTDLIALLAVPAFDAPTRAAALQAFVDECHSDQVDPKKIRYYATGDAAADSRKFGQRESLWFHQLLNLGDKASNPFGNIYLQYGHHLGTGSKHYTSLPELLADFQLALNNAGINAAVLEYLPLPTPRRAE</sequence>
<evidence type="ECO:0000313" key="2">
    <source>
        <dbReference type="Proteomes" id="UP000618931"/>
    </source>
</evidence>
<organism evidence="1 2">
    <name type="scientific">Hymenobacter ruricola</name>
    <dbReference type="NCBI Taxonomy" id="2791023"/>
    <lineage>
        <taxon>Bacteria</taxon>
        <taxon>Pseudomonadati</taxon>
        <taxon>Bacteroidota</taxon>
        <taxon>Cytophagia</taxon>
        <taxon>Cytophagales</taxon>
        <taxon>Hymenobacteraceae</taxon>
        <taxon>Hymenobacter</taxon>
    </lineage>
</organism>
<dbReference type="Pfam" id="PF08843">
    <property type="entry name" value="AbiEii"/>
    <property type="match status" value="1"/>
</dbReference>
<name>A0ABS0HZV9_9BACT</name>
<protein>
    <submittedName>
        <fullName evidence="1">Nucleotidyl transferase AbiEii/AbiGii toxin family protein</fullName>
    </submittedName>
</protein>
<dbReference type="InterPro" id="IPR014942">
    <property type="entry name" value="AbiEii"/>
</dbReference>
<dbReference type="EMBL" id="JADQDM010000001">
    <property type="protein sequence ID" value="MBF9220240.1"/>
    <property type="molecule type" value="Genomic_DNA"/>
</dbReference>